<comment type="caution">
    <text evidence="10">Lacks conserved residue(s) required for the propagation of feature annotation.</text>
</comment>
<dbReference type="InterPro" id="IPR004117">
    <property type="entry name" value="7tm6_olfct_rcpt"/>
</dbReference>
<sequence length="406" mass="47809">MVERMKVRTNDFVKDNIDVYKWLGSWPLSNQVSRHFERVRYVLGLIVIVVIVVFNVLQYLDLYYNWGDWFYVSENISVSFIFTVFLFKIYVFHSRREEIVKMTEEMDHYMEEIPSGENDITLKLIEHYRDNIRNVKLYFGGTCVVVVVILYTYPIVIFLLDSDKIGSQNLGIHVYCPFSLNDTGTYVSITLLEIAIGWTMSLHTVNFDTFFFSCIIFAIGRFSVLRHAIRTMTYSARNRMKLESNDNNFQFIINEMLMKSVCEHQRIIQFSSWIDSILSQIIFIKFFVYSVTICFTGMQVVMTGLSFKLLKLGAYLGAMMIQILLYYWYGNELMLESIKMSEGLYESEWYVFDKSNRQILLGMIMRSQRPLYLTAGQFYNVTLETFLSFLGGSYSYFALIKQLYDS</sequence>
<dbReference type="Pfam" id="PF02949">
    <property type="entry name" value="7tm_6"/>
    <property type="match status" value="1"/>
</dbReference>
<evidence type="ECO:0000256" key="9">
    <source>
        <dbReference type="ARBA" id="ARBA00023224"/>
    </source>
</evidence>
<dbReference type="GO" id="GO:0005886">
    <property type="term" value="C:plasma membrane"/>
    <property type="evidence" value="ECO:0007669"/>
    <property type="project" value="UniProtKB-SubCell"/>
</dbReference>
<feature type="transmembrane region" description="Helical" evidence="10">
    <location>
        <begin position="286"/>
        <end position="306"/>
    </location>
</feature>
<dbReference type="AlphaFoldDB" id="A0A857N7L5"/>
<evidence type="ECO:0000256" key="5">
    <source>
        <dbReference type="ARBA" id="ARBA00022725"/>
    </source>
</evidence>
<accession>A0A857N7L5</accession>
<comment type="subcellular location">
    <subcellularLocation>
        <location evidence="1 10">Cell membrane</location>
        <topology evidence="1 10">Multi-pass membrane protein</topology>
    </subcellularLocation>
</comment>
<dbReference type="PANTHER" id="PTHR21137:SF3">
    <property type="entry name" value="ODORANT RECEPTOR 30A-RELATED"/>
    <property type="match status" value="1"/>
</dbReference>
<feature type="transmembrane region" description="Helical" evidence="10">
    <location>
        <begin position="137"/>
        <end position="160"/>
    </location>
</feature>
<feature type="transmembrane region" description="Helical" evidence="10">
    <location>
        <begin position="39"/>
        <end position="57"/>
    </location>
</feature>
<keyword evidence="5 10" id="KW-0552">Olfaction</keyword>
<keyword evidence="2" id="KW-1003">Cell membrane</keyword>
<comment type="similarity">
    <text evidence="10">Belongs to the insect chemoreceptor superfamily. Heteromeric odorant receptor channel (TC 1.A.69) family.</text>
</comment>
<organism evidence="11">
    <name type="scientific">Sirex noctilio</name>
    <dbReference type="NCBI Taxonomy" id="36765"/>
    <lineage>
        <taxon>Eukaryota</taxon>
        <taxon>Metazoa</taxon>
        <taxon>Ecdysozoa</taxon>
        <taxon>Arthropoda</taxon>
        <taxon>Hexapoda</taxon>
        <taxon>Insecta</taxon>
        <taxon>Pterygota</taxon>
        <taxon>Neoptera</taxon>
        <taxon>Endopterygota</taxon>
        <taxon>Hymenoptera</taxon>
        <taxon>Siricoidea</taxon>
        <taxon>Siricidae</taxon>
        <taxon>Sirex</taxon>
    </lineage>
</organism>
<evidence type="ECO:0000256" key="2">
    <source>
        <dbReference type="ARBA" id="ARBA00022475"/>
    </source>
</evidence>
<keyword evidence="9 10" id="KW-0807">Transducer</keyword>
<evidence type="ECO:0000256" key="10">
    <source>
        <dbReference type="RuleBase" id="RU351113"/>
    </source>
</evidence>
<dbReference type="PANTHER" id="PTHR21137">
    <property type="entry name" value="ODORANT RECEPTOR"/>
    <property type="match status" value="1"/>
</dbReference>
<dbReference type="SMR" id="A0A857N7L5"/>
<dbReference type="GO" id="GO:0005549">
    <property type="term" value="F:odorant binding"/>
    <property type="evidence" value="ECO:0007669"/>
    <property type="project" value="InterPro"/>
</dbReference>
<feature type="transmembrane region" description="Helical" evidence="10">
    <location>
        <begin position="69"/>
        <end position="92"/>
    </location>
</feature>
<protein>
    <recommendedName>
        <fullName evidence="10">Odorant receptor</fullName>
    </recommendedName>
</protein>
<evidence type="ECO:0000256" key="1">
    <source>
        <dbReference type="ARBA" id="ARBA00004651"/>
    </source>
</evidence>
<dbReference type="GO" id="GO:0004984">
    <property type="term" value="F:olfactory receptor activity"/>
    <property type="evidence" value="ECO:0007669"/>
    <property type="project" value="InterPro"/>
</dbReference>
<reference evidence="11" key="1">
    <citation type="submission" date="2019-04" db="EMBL/GenBank/DDBJ databases">
        <authorList>
            <person name="Guo B."/>
            <person name="Lu P."/>
        </authorList>
    </citation>
    <scope>NUCLEOTIDE SEQUENCE</scope>
</reference>
<evidence type="ECO:0000313" key="11">
    <source>
        <dbReference type="EMBL" id="QHN69094.1"/>
    </source>
</evidence>
<keyword evidence="7 10" id="KW-0472">Membrane</keyword>
<evidence type="ECO:0000256" key="3">
    <source>
        <dbReference type="ARBA" id="ARBA00022606"/>
    </source>
</evidence>
<proteinExistence type="evidence at transcript level"/>
<keyword evidence="6 10" id="KW-1133">Transmembrane helix</keyword>
<keyword evidence="3 10" id="KW-0716">Sensory transduction</keyword>
<evidence type="ECO:0000256" key="4">
    <source>
        <dbReference type="ARBA" id="ARBA00022692"/>
    </source>
</evidence>
<dbReference type="EMBL" id="MK748997">
    <property type="protein sequence ID" value="QHN69094.1"/>
    <property type="molecule type" value="mRNA"/>
</dbReference>
<evidence type="ECO:0000256" key="7">
    <source>
        <dbReference type="ARBA" id="ARBA00023136"/>
    </source>
</evidence>
<name>A0A857N7L5_9HYME</name>
<keyword evidence="4 10" id="KW-0812">Transmembrane</keyword>
<feature type="transmembrane region" description="Helical" evidence="10">
    <location>
        <begin position="312"/>
        <end position="329"/>
    </location>
</feature>
<evidence type="ECO:0000256" key="6">
    <source>
        <dbReference type="ARBA" id="ARBA00022989"/>
    </source>
</evidence>
<feature type="transmembrane region" description="Helical" evidence="10">
    <location>
        <begin position="210"/>
        <end position="229"/>
    </location>
</feature>
<evidence type="ECO:0000256" key="8">
    <source>
        <dbReference type="ARBA" id="ARBA00023170"/>
    </source>
</evidence>
<dbReference type="GO" id="GO:0007165">
    <property type="term" value="P:signal transduction"/>
    <property type="evidence" value="ECO:0007669"/>
    <property type="project" value="UniProtKB-KW"/>
</dbReference>
<keyword evidence="8 10" id="KW-0675">Receptor</keyword>